<dbReference type="InterPro" id="IPR017927">
    <property type="entry name" value="FAD-bd_FR_type"/>
</dbReference>
<dbReference type="Pfam" id="PF00111">
    <property type="entry name" value="Fer2"/>
    <property type="match status" value="1"/>
</dbReference>
<evidence type="ECO:0000256" key="4">
    <source>
        <dbReference type="ARBA" id="ARBA00022723"/>
    </source>
</evidence>
<dbReference type="OrthoDB" id="502624at2"/>
<keyword evidence="7" id="KW-0411">Iron-sulfur</keyword>
<feature type="domain" description="2Fe-2S ferredoxin-type" evidence="8">
    <location>
        <begin position="237"/>
        <end position="324"/>
    </location>
</feature>
<proteinExistence type="predicted"/>
<dbReference type="Gene3D" id="3.40.50.80">
    <property type="entry name" value="Nucleotide-binding domain of ferredoxin-NADP reductase (FNR) module"/>
    <property type="match status" value="1"/>
</dbReference>
<gene>
    <name evidence="10" type="ORF">TL10_14445</name>
</gene>
<dbReference type="PATRIC" id="fig|280871.6.peg.3002"/>
<organism evidence="10 11">
    <name type="scientific">Mycolicibacterium llatzerense</name>
    <dbReference type="NCBI Taxonomy" id="280871"/>
    <lineage>
        <taxon>Bacteria</taxon>
        <taxon>Bacillati</taxon>
        <taxon>Actinomycetota</taxon>
        <taxon>Actinomycetes</taxon>
        <taxon>Mycobacteriales</taxon>
        <taxon>Mycobacteriaceae</taxon>
        <taxon>Mycolicibacterium</taxon>
    </lineage>
</organism>
<dbReference type="InterPro" id="IPR039261">
    <property type="entry name" value="FNR_nucleotide-bd"/>
</dbReference>
<dbReference type="SUPFAM" id="SSF52343">
    <property type="entry name" value="Ferredoxin reductase-like, C-terminal NADP-linked domain"/>
    <property type="match status" value="1"/>
</dbReference>
<dbReference type="InterPro" id="IPR050415">
    <property type="entry name" value="MRET"/>
</dbReference>
<sequence length="324" mass="34963">MSSAAYREVEVDLEVRRREQSADGVVTLTLADPAGADLPEWTPGAHIDLVMTPSLTRQYSLCGSTASRSEWRVGILLDPNSRGGSQFVHDKLQEGTTIRVRGPRNHFPLANSPRYQFVAGGIGITPMLPMIEAAEATGADWRLIYGGSARSSMAYLEALERFGDRVTICARDEEGDGFRTKLAAVLAAPQENTLVYCCGPEGLLDAVEKGCQAWPDGSLHLERFSAKTVEAPSDALDTFEVECQRSGITLTVPLDKTIYDVAEGAGLDVLGSCMEGVCGTCECEIISGDGDHRDSVLTDSEKAANQTIMICVSRSRSERLVLDL</sequence>
<evidence type="ECO:0000259" key="8">
    <source>
        <dbReference type="PROSITE" id="PS51085"/>
    </source>
</evidence>
<dbReference type="Gene3D" id="3.10.20.30">
    <property type="match status" value="1"/>
</dbReference>
<dbReference type="PROSITE" id="PS00197">
    <property type="entry name" value="2FE2S_FER_1"/>
    <property type="match status" value="1"/>
</dbReference>
<keyword evidence="6" id="KW-0408">Iron</keyword>
<evidence type="ECO:0000256" key="1">
    <source>
        <dbReference type="ARBA" id="ARBA00001974"/>
    </source>
</evidence>
<dbReference type="AlphaFoldDB" id="A0A0D1LDC2"/>
<comment type="caution">
    <text evidence="10">The sequence shown here is derived from an EMBL/GenBank/DDBJ whole genome shotgun (WGS) entry which is preliminary data.</text>
</comment>
<dbReference type="PRINTS" id="PR00409">
    <property type="entry name" value="PHDIOXRDTASE"/>
</dbReference>
<keyword evidence="3" id="KW-0001">2Fe-2S</keyword>
<protein>
    <submittedName>
        <fullName evidence="10">Ferredoxin</fullName>
    </submittedName>
</protein>
<feature type="domain" description="FAD-binding FR-type" evidence="9">
    <location>
        <begin position="6"/>
        <end position="110"/>
    </location>
</feature>
<dbReference type="SUPFAM" id="SSF54292">
    <property type="entry name" value="2Fe-2S ferredoxin-like"/>
    <property type="match status" value="1"/>
</dbReference>
<keyword evidence="11" id="KW-1185">Reference proteome</keyword>
<dbReference type="PROSITE" id="PS51085">
    <property type="entry name" value="2FE2S_FER_2"/>
    <property type="match status" value="1"/>
</dbReference>
<dbReference type="InterPro" id="IPR001433">
    <property type="entry name" value="OxRdtase_FAD/NAD-bd"/>
</dbReference>
<dbReference type="RefSeq" id="WP_043986118.1">
    <property type="nucleotide sequence ID" value="NZ_JXST01000018.1"/>
</dbReference>
<dbReference type="Proteomes" id="UP000032221">
    <property type="component" value="Unassembled WGS sequence"/>
</dbReference>
<accession>A0A0D1LDC2</accession>
<keyword evidence="2" id="KW-0285">Flavoprotein</keyword>
<name>A0A0D1LDC2_9MYCO</name>
<dbReference type="InterPro" id="IPR006058">
    <property type="entry name" value="2Fe2S_fd_BS"/>
</dbReference>
<dbReference type="STRING" id="280871.TL10_14445"/>
<keyword evidence="5" id="KW-0560">Oxidoreductase</keyword>
<evidence type="ECO:0000256" key="5">
    <source>
        <dbReference type="ARBA" id="ARBA00023002"/>
    </source>
</evidence>
<dbReference type="InterPro" id="IPR012675">
    <property type="entry name" value="Beta-grasp_dom_sf"/>
</dbReference>
<dbReference type="Gene3D" id="2.40.30.10">
    <property type="entry name" value="Translation factors"/>
    <property type="match status" value="1"/>
</dbReference>
<comment type="cofactor">
    <cofactor evidence="1">
        <name>FAD</name>
        <dbReference type="ChEBI" id="CHEBI:57692"/>
    </cofactor>
</comment>
<evidence type="ECO:0000259" key="9">
    <source>
        <dbReference type="PROSITE" id="PS51384"/>
    </source>
</evidence>
<dbReference type="GO" id="GO:0016491">
    <property type="term" value="F:oxidoreductase activity"/>
    <property type="evidence" value="ECO:0007669"/>
    <property type="project" value="UniProtKB-KW"/>
</dbReference>
<dbReference type="CDD" id="cd06185">
    <property type="entry name" value="PDR_like"/>
    <property type="match status" value="1"/>
</dbReference>
<evidence type="ECO:0000256" key="3">
    <source>
        <dbReference type="ARBA" id="ARBA00022714"/>
    </source>
</evidence>
<dbReference type="PANTHER" id="PTHR47354">
    <property type="entry name" value="NADH OXIDOREDUCTASE HCR"/>
    <property type="match status" value="1"/>
</dbReference>
<dbReference type="Pfam" id="PF00175">
    <property type="entry name" value="NAD_binding_1"/>
    <property type="match status" value="1"/>
</dbReference>
<dbReference type="InterPro" id="IPR001041">
    <property type="entry name" value="2Fe-2S_ferredoxin-type"/>
</dbReference>
<dbReference type="CDD" id="cd00207">
    <property type="entry name" value="fer2"/>
    <property type="match status" value="1"/>
</dbReference>
<dbReference type="EMBL" id="JXST01000018">
    <property type="protein sequence ID" value="KIU16342.1"/>
    <property type="molecule type" value="Genomic_DNA"/>
</dbReference>
<dbReference type="GO" id="GO:0051537">
    <property type="term" value="F:2 iron, 2 sulfur cluster binding"/>
    <property type="evidence" value="ECO:0007669"/>
    <property type="project" value="UniProtKB-KW"/>
</dbReference>
<dbReference type="SUPFAM" id="SSF63380">
    <property type="entry name" value="Riboflavin synthase domain-like"/>
    <property type="match status" value="1"/>
</dbReference>
<dbReference type="GO" id="GO:0046872">
    <property type="term" value="F:metal ion binding"/>
    <property type="evidence" value="ECO:0007669"/>
    <property type="project" value="UniProtKB-KW"/>
</dbReference>
<dbReference type="PANTHER" id="PTHR47354:SF1">
    <property type="entry name" value="CARNITINE MONOOXYGENASE REDUCTASE SUBUNIT"/>
    <property type="match status" value="1"/>
</dbReference>
<dbReference type="InterPro" id="IPR017938">
    <property type="entry name" value="Riboflavin_synthase-like_b-brl"/>
</dbReference>
<evidence type="ECO:0000313" key="10">
    <source>
        <dbReference type="EMBL" id="KIU16342.1"/>
    </source>
</evidence>
<evidence type="ECO:0000313" key="11">
    <source>
        <dbReference type="Proteomes" id="UP000032221"/>
    </source>
</evidence>
<evidence type="ECO:0000256" key="6">
    <source>
        <dbReference type="ARBA" id="ARBA00023004"/>
    </source>
</evidence>
<dbReference type="InterPro" id="IPR036010">
    <property type="entry name" value="2Fe-2S_ferredoxin-like_sf"/>
</dbReference>
<keyword evidence="4" id="KW-0479">Metal-binding</keyword>
<reference evidence="10 11" key="1">
    <citation type="submission" date="2015-01" db="EMBL/GenBank/DDBJ databases">
        <title>Genome sequence of Mycobacterium llatzerense and Mycobacterium immunogenum recovered from brain abscess.</title>
        <authorList>
            <person name="Greninger A.L."/>
            <person name="Langelier C."/>
            <person name="Cunningham G."/>
            <person name="Chiu C.Y."/>
            <person name="Miller S."/>
        </authorList>
    </citation>
    <scope>NUCLEOTIDE SEQUENCE [LARGE SCALE GENOMIC DNA]</scope>
    <source>
        <strain evidence="10 11">CLUC14</strain>
    </source>
</reference>
<evidence type="ECO:0000256" key="7">
    <source>
        <dbReference type="ARBA" id="ARBA00023014"/>
    </source>
</evidence>
<dbReference type="PROSITE" id="PS51384">
    <property type="entry name" value="FAD_FR"/>
    <property type="match status" value="1"/>
</dbReference>
<evidence type="ECO:0000256" key="2">
    <source>
        <dbReference type="ARBA" id="ARBA00022630"/>
    </source>
</evidence>